<feature type="region of interest" description="Disordered" evidence="8">
    <location>
        <begin position="185"/>
        <end position="312"/>
    </location>
</feature>
<dbReference type="FunFam" id="1.10.10.60:FF:000325">
    <property type="entry name" value="Double homeobox protein 4"/>
    <property type="match status" value="1"/>
</dbReference>
<keyword evidence="3 6" id="KW-0238">DNA-binding</keyword>
<protein>
    <recommendedName>
        <fullName evidence="9">Homeobox domain-containing protein</fullName>
    </recommendedName>
</protein>
<keyword evidence="2" id="KW-0677">Repeat</keyword>
<dbReference type="GO" id="GO:0000977">
    <property type="term" value="F:RNA polymerase II transcription regulatory region sequence-specific DNA binding"/>
    <property type="evidence" value="ECO:0007669"/>
    <property type="project" value="TreeGrafter"/>
</dbReference>
<dbReference type="Ensembl" id="ENSNLET00000056200.1">
    <property type="protein sequence ID" value="ENSNLEP00000036836.1"/>
    <property type="gene ID" value="ENSNLEG00000032901.1"/>
</dbReference>
<keyword evidence="5 6" id="KW-0539">Nucleus</keyword>
<evidence type="ECO:0000256" key="2">
    <source>
        <dbReference type="ARBA" id="ARBA00022737"/>
    </source>
</evidence>
<dbReference type="Gene3D" id="1.10.10.60">
    <property type="entry name" value="Homeodomain-like"/>
    <property type="match status" value="2"/>
</dbReference>
<dbReference type="InterPro" id="IPR051306">
    <property type="entry name" value="Homeobox_regulator"/>
</dbReference>
<evidence type="ECO:0000256" key="7">
    <source>
        <dbReference type="RuleBase" id="RU000682"/>
    </source>
</evidence>
<organism evidence="10 11">
    <name type="scientific">Nomascus leucogenys</name>
    <name type="common">Northern white-cheeked gibbon</name>
    <name type="synonym">Hylobates leucogenys</name>
    <dbReference type="NCBI Taxonomy" id="61853"/>
    <lineage>
        <taxon>Eukaryota</taxon>
        <taxon>Metazoa</taxon>
        <taxon>Chordata</taxon>
        <taxon>Craniata</taxon>
        <taxon>Vertebrata</taxon>
        <taxon>Euteleostomi</taxon>
        <taxon>Mammalia</taxon>
        <taxon>Eutheria</taxon>
        <taxon>Euarchontoglires</taxon>
        <taxon>Primates</taxon>
        <taxon>Haplorrhini</taxon>
        <taxon>Catarrhini</taxon>
        <taxon>Hylobatidae</taxon>
        <taxon>Nomascus</taxon>
    </lineage>
</organism>
<feature type="compositionally biased region" description="Low complexity" evidence="8">
    <location>
        <begin position="225"/>
        <end position="276"/>
    </location>
</feature>
<feature type="DNA-binding region" description="Homeobox" evidence="6">
    <location>
        <begin position="94"/>
        <end position="153"/>
    </location>
</feature>
<evidence type="ECO:0000313" key="11">
    <source>
        <dbReference type="Proteomes" id="UP000001073"/>
    </source>
</evidence>
<evidence type="ECO:0000313" key="10">
    <source>
        <dbReference type="Ensembl" id="ENSNLEP00000036836.1"/>
    </source>
</evidence>
<dbReference type="SUPFAM" id="SSF46689">
    <property type="entry name" value="Homeodomain-like"/>
    <property type="match status" value="2"/>
</dbReference>
<evidence type="ECO:0000256" key="4">
    <source>
        <dbReference type="ARBA" id="ARBA00023155"/>
    </source>
</evidence>
<feature type="domain" description="Homeobox" evidence="9">
    <location>
        <begin position="17"/>
        <end position="77"/>
    </location>
</feature>
<reference evidence="10" key="1">
    <citation type="submission" date="2012-10" db="EMBL/GenBank/DDBJ databases">
        <authorList>
            <consortium name="Gibbon Genome Sequencing Consortium"/>
        </authorList>
    </citation>
    <scope>NUCLEOTIDE SEQUENCE [LARGE SCALE GENOMIC DNA]</scope>
</reference>
<evidence type="ECO:0000256" key="1">
    <source>
        <dbReference type="ARBA" id="ARBA00004123"/>
    </source>
</evidence>
<feature type="compositionally biased region" description="Pro residues" evidence="8">
    <location>
        <begin position="203"/>
        <end position="212"/>
    </location>
</feature>
<dbReference type="PROSITE" id="PS50071">
    <property type="entry name" value="HOMEOBOX_2"/>
    <property type="match status" value="2"/>
</dbReference>
<dbReference type="OMA" id="ACEDWAM"/>
<dbReference type="InParanoid" id="A0A2I3GZW3"/>
<dbReference type="STRING" id="61853.ENSNLEP00000036836"/>
<reference evidence="10" key="3">
    <citation type="submission" date="2025-09" db="UniProtKB">
        <authorList>
            <consortium name="Ensembl"/>
        </authorList>
    </citation>
    <scope>IDENTIFICATION</scope>
</reference>
<dbReference type="PANTHER" id="PTHR46123:SF3">
    <property type="entry name" value="DOUBLE HOMEOBOX PROTEIN 1-RELATED"/>
    <property type="match status" value="1"/>
</dbReference>
<dbReference type="Proteomes" id="UP000001073">
    <property type="component" value="Unplaced"/>
</dbReference>
<dbReference type="SMART" id="SM00389">
    <property type="entry name" value="HOX"/>
    <property type="match status" value="2"/>
</dbReference>
<evidence type="ECO:0000256" key="3">
    <source>
        <dbReference type="ARBA" id="ARBA00023125"/>
    </source>
</evidence>
<dbReference type="InterPro" id="IPR009057">
    <property type="entry name" value="Homeodomain-like_sf"/>
</dbReference>
<dbReference type="GO" id="GO:0005634">
    <property type="term" value="C:nucleus"/>
    <property type="evidence" value="ECO:0007669"/>
    <property type="project" value="UniProtKB-SubCell"/>
</dbReference>
<comment type="subcellular location">
    <subcellularLocation>
        <location evidence="1 6 7">Nucleus</location>
    </subcellularLocation>
</comment>
<sequence>MALPTPSDGTLTAEARGRGRRRRLVWTPSQIEALRACFERNPYPGIATRERLAQAIGVPEPRVQIWFQNERSRQLRQHRRESRPWPGRRGPPEGRRKRTSVTPSQTALLLRGFEKDRFPDIATRERLARETGLPESRIHVWFQNRRARHPGQGGRAPAHAGGPCNAAPGRCHPAPWSVAPAGGDSAYAALAPPEGALSHPQTPRWPPQPPSKGPGDRDPQRDGLPGPCAVGQPGPAQAGPQGPGVLAPPTSQGSPWWGWGQGPQVARAAWAPQAGTAPPPQPAPPEGSARQEQMQAVRAPSPPPQEPGRWSALPTGLLLDELLACPEFLQQAHPFLETEAPGELQDSEEPAWLEPPLSEEEYRALLEEL</sequence>
<dbReference type="AlphaFoldDB" id="A0A2I3GZW3"/>
<dbReference type="InterPro" id="IPR001356">
    <property type="entry name" value="HD"/>
</dbReference>
<dbReference type="FunCoup" id="A0A2I3GZW3">
    <property type="interactions" value="100"/>
</dbReference>
<accession>A0A2I3GZW3</accession>
<evidence type="ECO:0000256" key="5">
    <source>
        <dbReference type="ARBA" id="ARBA00023242"/>
    </source>
</evidence>
<gene>
    <name evidence="10" type="primary">LOC100596859</name>
</gene>
<keyword evidence="11" id="KW-1185">Reference proteome</keyword>
<feature type="DNA-binding region" description="Homeobox" evidence="6">
    <location>
        <begin position="19"/>
        <end position="78"/>
    </location>
</feature>
<dbReference type="GeneTree" id="ENSGT00940000154537"/>
<evidence type="ECO:0000256" key="6">
    <source>
        <dbReference type="PROSITE-ProRule" id="PRU00108"/>
    </source>
</evidence>
<dbReference type="CDD" id="cd00086">
    <property type="entry name" value="homeodomain"/>
    <property type="match status" value="2"/>
</dbReference>
<name>A0A2I3GZW3_NOMLE</name>
<dbReference type="Pfam" id="PF00046">
    <property type="entry name" value="Homeodomain"/>
    <property type="match status" value="2"/>
</dbReference>
<reference evidence="10" key="2">
    <citation type="submission" date="2025-08" db="UniProtKB">
        <authorList>
            <consortium name="Ensembl"/>
        </authorList>
    </citation>
    <scope>IDENTIFICATION</scope>
</reference>
<dbReference type="FunFam" id="1.10.10.60:FF:000354">
    <property type="entry name" value="Double homeobox protein 4"/>
    <property type="match status" value="1"/>
</dbReference>
<evidence type="ECO:0000256" key="8">
    <source>
        <dbReference type="SAM" id="MobiDB-lite"/>
    </source>
</evidence>
<dbReference type="PANTHER" id="PTHR46123">
    <property type="entry name" value="MIX-TYPE HOMEOBOX GENE 1-RELATED"/>
    <property type="match status" value="1"/>
</dbReference>
<feature type="region of interest" description="Disordered" evidence="8">
    <location>
        <begin position="69"/>
        <end position="103"/>
    </location>
</feature>
<feature type="domain" description="Homeobox" evidence="9">
    <location>
        <begin position="92"/>
        <end position="152"/>
    </location>
</feature>
<evidence type="ECO:0000259" key="9">
    <source>
        <dbReference type="PROSITE" id="PS50071"/>
    </source>
</evidence>
<keyword evidence="4 6" id="KW-0371">Homeobox</keyword>
<proteinExistence type="predicted"/>
<dbReference type="GO" id="GO:0000981">
    <property type="term" value="F:DNA-binding transcription factor activity, RNA polymerase II-specific"/>
    <property type="evidence" value="ECO:0007669"/>
    <property type="project" value="TreeGrafter"/>
</dbReference>